<dbReference type="EMBL" id="FOMH01000011">
    <property type="protein sequence ID" value="SFD72405.1"/>
    <property type="molecule type" value="Genomic_DNA"/>
</dbReference>
<dbReference type="STRING" id="739143.SAMN05216297_111106"/>
<name>A0A1I1UPA0_9FLAO</name>
<protein>
    <recommendedName>
        <fullName evidence="3">Glycosyltransferase family 1 protein</fullName>
    </recommendedName>
</protein>
<organism evidence="1 2">
    <name type="scientific">Flavobacterium phragmitis</name>
    <dbReference type="NCBI Taxonomy" id="739143"/>
    <lineage>
        <taxon>Bacteria</taxon>
        <taxon>Pseudomonadati</taxon>
        <taxon>Bacteroidota</taxon>
        <taxon>Flavobacteriia</taxon>
        <taxon>Flavobacteriales</taxon>
        <taxon>Flavobacteriaceae</taxon>
        <taxon>Flavobacterium</taxon>
    </lineage>
</organism>
<proteinExistence type="predicted"/>
<dbReference type="RefSeq" id="WP_091496516.1">
    <property type="nucleotide sequence ID" value="NZ_FOMH01000011.1"/>
</dbReference>
<evidence type="ECO:0000313" key="1">
    <source>
        <dbReference type="EMBL" id="SFD72405.1"/>
    </source>
</evidence>
<evidence type="ECO:0000313" key="2">
    <source>
        <dbReference type="Proteomes" id="UP000199672"/>
    </source>
</evidence>
<keyword evidence="2" id="KW-1185">Reference proteome</keyword>
<accession>A0A1I1UPA0</accession>
<dbReference type="AlphaFoldDB" id="A0A1I1UPA0"/>
<gene>
    <name evidence="1" type="ORF">SAMN05216297_111106</name>
</gene>
<dbReference type="OrthoDB" id="6336595at2"/>
<evidence type="ECO:0008006" key="3">
    <source>
        <dbReference type="Google" id="ProtNLM"/>
    </source>
</evidence>
<sequence>MILELPSWSSHHNMLIYSVLFYCEENNLDFNIVFSNKIMNAGAVLHVSEGRIFFDYSDSILFIDDPKKYDFYFKRSLRQADYIENVYPLNFQVNFSYKSLSLLLKINFKSLIDNRNRTEVIRGIDYFNIGTNLSHRAMDIRYFPEKVNDNNGRIIFHTRLWDPKNNSDFKEKERREIQNEFRIEACRIIKNNFKNSSVGIFPDSLSQKIAPDLLLDLKKTSKKEYFSSLLKADIGIADDGLKDTPGWKIGEYLLFGKSIVSTPLNVTIEEFDEHVHYEKLSTRNAYNELPEKIENLLSEKKYLEMGQNNFIWSNLKLHPKNYIKRILFITKL</sequence>
<dbReference type="Proteomes" id="UP000199672">
    <property type="component" value="Unassembled WGS sequence"/>
</dbReference>
<reference evidence="2" key="1">
    <citation type="submission" date="2016-10" db="EMBL/GenBank/DDBJ databases">
        <authorList>
            <person name="Varghese N."/>
            <person name="Submissions S."/>
        </authorList>
    </citation>
    <scope>NUCLEOTIDE SEQUENCE [LARGE SCALE GENOMIC DNA]</scope>
    <source>
        <strain evidence="2">CGMCC 1.10370</strain>
    </source>
</reference>